<reference evidence="1 2" key="1">
    <citation type="submission" date="2017-07" db="EMBL/GenBank/DDBJ databases">
        <title>Isolation and whole genome analysis of endospore-forming bacteria from heroin.</title>
        <authorList>
            <person name="Kalinowski J."/>
            <person name="Ahrens B."/>
            <person name="Al-Dilaimi A."/>
            <person name="Winkler A."/>
            <person name="Wibberg D."/>
            <person name="Schleenbecker U."/>
            <person name="Ruckert C."/>
            <person name="Wolfel R."/>
            <person name="Grass G."/>
        </authorList>
    </citation>
    <scope>NUCLEOTIDE SEQUENCE [LARGE SCALE GENOMIC DNA]</scope>
    <source>
        <strain evidence="1 2">7517-1</strain>
    </source>
</reference>
<organism evidence="1 2">
    <name type="scientific">Terribacillus saccharophilus</name>
    <dbReference type="NCBI Taxonomy" id="361277"/>
    <lineage>
        <taxon>Bacteria</taxon>
        <taxon>Bacillati</taxon>
        <taxon>Bacillota</taxon>
        <taxon>Bacilli</taxon>
        <taxon>Bacillales</taxon>
        <taxon>Bacillaceae</taxon>
        <taxon>Terribacillus</taxon>
    </lineage>
</organism>
<evidence type="ECO:0008006" key="3">
    <source>
        <dbReference type="Google" id="ProtNLM"/>
    </source>
</evidence>
<accession>A0ABX4H0T5</accession>
<sequence length="94" mass="11131">MFSWTPNEFRLKIKGAQHRVIDEYEMLARSAMFNRYANNSKRAKEKKMFDAEKARRRLDRGDKHWKQSHDSGFAKAYRKASKALKGYFARQKGG</sequence>
<protein>
    <recommendedName>
        <fullName evidence="3">Transposase</fullName>
    </recommendedName>
</protein>
<keyword evidence="2" id="KW-1185">Reference proteome</keyword>
<proteinExistence type="predicted"/>
<comment type="caution">
    <text evidence="1">The sequence shown here is derived from an EMBL/GenBank/DDBJ whole genome shotgun (WGS) entry which is preliminary data.</text>
</comment>
<name>A0ABX4H0T5_9BACI</name>
<dbReference type="EMBL" id="NPBJ01000010">
    <property type="protein sequence ID" value="PAE00761.1"/>
    <property type="molecule type" value="Genomic_DNA"/>
</dbReference>
<evidence type="ECO:0000313" key="1">
    <source>
        <dbReference type="EMBL" id="PAE00761.1"/>
    </source>
</evidence>
<dbReference type="Proteomes" id="UP000216852">
    <property type="component" value="Unassembled WGS sequence"/>
</dbReference>
<evidence type="ECO:0000313" key="2">
    <source>
        <dbReference type="Proteomes" id="UP000216852"/>
    </source>
</evidence>
<gene>
    <name evidence="1" type="ORF">CHH48_05545</name>
</gene>